<evidence type="ECO:0000256" key="5">
    <source>
        <dbReference type="SAM" id="MobiDB-lite"/>
    </source>
</evidence>
<reference evidence="7" key="1">
    <citation type="submission" date="2020-02" db="EMBL/GenBank/DDBJ databases">
        <authorList>
            <person name="Meier V. D."/>
        </authorList>
    </citation>
    <scope>NUCLEOTIDE SEQUENCE</scope>
    <source>
        <strain evidence="7">AVDCRST_MAG61</strain>
    </source>
</reference>
<keyword evidence="1" id="KW-0805">Transcription regulation</keyword>
<dbReference type="GO" id="GO:0000976">
    <property type="term" value="F:transcription cis-regulatory region binding"/>
    <property type="evidence" value="ECO:0007669"/>
    <property type="project" value="TreeGrafter"/>
</dbReference>
<evidence type="ECO:0000256" key="2">
    <source>
        <dbReference type="ARBA" id="ARBA00023125"/>
    </source>
</evidence>
<accession>A0A6J4K9W9</accession>
<keyword evidence="3" id="KW-0804">Transcription</keyword>
<evidence type="ECO:0000259" key="6">
    <source>
        <dbReference type="PROSITE" id="PS50977"/>
    </source>
</evidence>
<name>A0A6J4K9W9_9ACTN</name>
<dbReference type="AlphaFoldDB" id="A0A6J4K9W9"/>
<evidence type="ECO:0000256" key="3">
    <source>
        <dbReference type="ARBA" id="ARBA00023163"/>
    </source>
</evidence>
<dbReference type="Gene3D" id="1.10.10.60">
    <property type="entry name" value="Homeodomain-like"/>
    <property type="match status" value="1"/>
</dbReference>
<evidence type="ECO:0000256" key="4">
    <source>
        <dbReference type="PROSITE-ProRule" id="PRU00335"/>
    </source>
</evidence>
<keyword evidence="2 4" id="KW-0238">DNA-binding</keyword>
<feature type="DNA-binding region" description="H-T-H motif" evidence="4">
    <location>
        <begin position="36"/>
        <end position="55"/>
    </location>
</feature>
<sequence length="202" mass="22103">MTDHRTRPRRRGDVLNSAIYQATLDELTEVGYARFTMERVAERAGASKASLYRRWPSRMELAIDAVHHLAPDPASAPDTGSLRGDLLAWMRLAARLLNGPAGEALRGLLGDALSDPSRTTELRRHSRGTGHRAMQEITGRAVERGEIDAAAVTPRRLDVGQSMLREHFLVTGAPIAETMITDIVDEVLLPLFHTQSAAPGHG</sequence>
<dbReference type="Pfam" id="PF16859">
    <property type="entry name" value="TetR_C_11"/>
    <property type="match status" value="1"/>
</dbReference>
<dbReference type="SUPFAM" id="SSF48498">
    <property type="entry name" value="Tetracyclin repressor-like, C-terminal domain"/>
    <property type="match status" value="1"/>
</dbReference>
<dbReference type="PROSITE" id="PS50977">
    <property type="entry name" value="HTH_TETR_2"/>
    <property type="match status" value="1"/>
</dbReference>
<dbReference type="Gene3D" id="1.10.357.10">
    <property type="entry name" value="Tetracycline Repressor, domain 2"/>
    <property type="match status" value="1"/>
</dbReference>
<evidence type="ECO:0000313" key="7">
    <source>
        <dbReference type="EMBL" id="CAA9300076.1"/>
    </source>
</evidence>
<feature type="domain" description="HTH tetR-type" evidence="6">
    <location>
        <begin position="13"/>
        <end position="73"/>
    </location>
</feature>
<protein>
    <submittedName>
        <fullName evidence="7">Transcriptional regulator, AcrR family</fullName>
    </submittedName>
</protein>
<dbReference type="PANTHER" id="PTHR30055">
    <property type="entry name" value="HTH-TYPE TRANSCRIPTIONAL REGULATOR RUTR"/>
    <property type="match status" value="1"/>
</dbReference>
<dbReference type="InterPro" id="IPR009057">
    <property type="entry name" value="Homeodomain-like_sf"/>
</dbReference>
<dbReference type="GO" id="GO:0003700">
    <property type="term" value="F:DNA-binding transcription factor activity"/>
    <property type="evidence" value="ECO:0007669"/>
    <property type="project" value="TreeGrafter"/>
</dbReference>
<proteinExistence type="predicted"/>
<dbReference type="InterPro" id="IPR050109">
    <property type="entry name" value="HTH-type_TetR-like_transc_reg"/>
</dbReference>
<feature type="region of interest" description="Disordered" evidence="5">
    <location>
        <begin position="116"/>
        <end position="140"/>
    </location>
</feature>
<dbReference type="Pfam" id="PF00440">
    <property type="entry name" value="TetR_N"/>
    <property type="match status" value="1"/>
</dbReference>
<dbReference type="InterPro" id="IPR011075">
    <property type="entry name" value="TetR_C"/>
</dbReference>
<dbReference type="InterPro" id="IPR001647">
    <property type="entry name" value="HTH_TetR"/>
</dbReference>
<dbReference type="EMBL" id="CADCTT010000135">
    <property type="protein sequence ID" value="CAA9300076.1"/>
    <property type="molecule type" value="Genomic_DNA"/>
</dbReference>
<dbReference type="PANTHER" id="PTHR30055:SF148">
    <property type="entry name" value="TETR-FAMILY TRANSCRIPTIONAL REGULATOR"/>
    <property type="match status" value="1"/>
</dbReference>
<evidence type="ECO:0000256" key="1">
    <source>
        <dbReference type="ARBA" id="ARBA00023015"/>
    </source>
</evidence>
<dbReference type="InterPro" id="IPR036271">
    <property type="entry name" value="Tet_transcr_reg_TetR-rel_C_sf"/>
</dbReference>
<organism evidence="7">
    <name type="scientific">uncultured Friedmanniella sp</name>
    <dbReference type="NCBI Taxonomy" id="335381"/>
    <lineage>
        <taxon>Bacteria</taxon>
        <taxon>Bacillati</taxon>
        <taxon>Actinomycetota</taxon>
        <taxon>Actinomycetes</taxon>
        <taxon>Propionibacteriales</taxon>
        <taxon>Nocardioidaceae</taxon>
        <taxon>Friedmanniella</taxon>
        <taxon>environmental samples</taxon>
    </lineage>
</organism>
<dbReference type="SUPFAM" id="SSF46689">
    <property type="entry name" value="Homeodomain-like"/>
    <property type="match status" value="1"/>
</dbReference>
<gene>
    <name evidence="7" type="ORF">AVDCRST_MAG61-877</name>
</gene>